<dbReference type="SUPFAM" id="SSF74650">
    <property type="entry name" value="Galactose mutarotase-like"/>
    <property type="match status" value="1"/>
</dbReference>
<sequence length="377" mass="41448">MNRLLTTRCVLPLTILAVACGNDEQSKSIVITNSLGVERQELVAVPYAAFVDAFGLDSVFKVVDEASGTEIPYQLETKGTSAPQNVLLYVSVPASGDAVLMVEKSAPNPTVSKAYARYVPERYDDFAWENDVVAFRMYGKALEGRPDDAQGIDLWSKRTTGLVVDKWYAHGDYHTDHGEGMDYYSVGMTLGAGDIAPFHDGEVIYSKHYRVHEVLDNGPLRTTFRLDYEPWNVDGKTVSVSKLYTLDAGSQLNRVEVTYAIDGDGTLPVAVGISRRAGEGRLLQEQGSGILGYWEPEQGEYGITGVGVLLSDGQFDHYVDQPTQYLALLTATDGEPITYYNGGAWNKAGKITSSEAWFAYVRGFKERHASPLNIEIK</sequence>
<reference evidence="1" key="1">
    <citation type="journal article" date="2014" name="Int. J. Syst. Evol. Microbiol.">
        <title>Complete genome sequence of Corynebacterium casei LMG S-19264T (=DSM 44701T), isolated from a smear-ripened cheese.</title>
        <authorList>
            <consortium name="US DOE Joint Genome Institute (JGI-PGF)"/>
            <person name="Walter F."/>
            <person name="Albersmeier A."/>
            <person name="Kalinowski J."/>
            <person name="Ruckert C."/>
        </authorList>
    </citation>
    <scope>NUCLEOTIDE SEQUENCE</scope>
    <source>
        <strain evidence="1">CGMCC 1.12195</strain>
    </source>
</reference>
<organism evidence="1 2">
    <name type="scientific">Parapedobacter pyrenivorans</name>
    <dbReference type="NCBI Taxonomy" id="1305674"/>
    <lineage>
        <taxon>Bacteria</taxon>
        <taxon>Pseudomonadati</taxon>
        <taxon>Bacteroidota</taxon>
        <taxon>Sphingobacteriia</taxon>
        <taxon>Sphingobacteriales</taxon>
        <taxon>Sphingobacteriaceae</taxon>
        <taxon>Parapedobacter</taxon>
    </lineage>
</organism>
<dbReference type="AlphaFoldDB" id="A0A917I0V5"/>
<dbReference type="RefSeq" id="WP_188507718.1">
    <property type="nucleotide sequence ID" value="NZ_BMER01000005.1"/>
</dbReference>
<evidence type="ECO:0000313" key="1">
    <source>
        <dbReference type="EMBL" id="GGG98982.1"/>
    </source>
</evidence>
<dbReference type="GO" id="GO:0005975">
    <property type="term" value="P:carbohydrate metabolic process"/>
    <property type="evidence" value="ECO:0007669"/>
    <property type="project" value="InterPro"/>
</dbReference>
<comment type="caution">
    <text evidence="1">The sequence shown here is derived from an EMBL/GenBank/DDBJ whole genome shotgun (WGS) entry which is preliminary data.</text>
</comment>
<name>A0A917I0V5_9SPHI</name>
<gene>
    <name evidence="1" type="ORF">GCM10007415_38320</name>
</gene>
<reference evidence="1" key="2">
    <citation type="submission" date="2020-09" db="EMBL/GenBank/DDBJ databases">
        <authorList>
            <person name="Sun Q."/>
            <person name="Zhou Y."/>
        </authorList>
    </citation>
    <scope>NUCLEOTIDE SEQUENCE</scope>
    <source>
        <strain evidence="1">CGMCC 1.12195</strain>
    </source>
</reference>
<dbReference type="InterPro" id="IPR032342">
    <property type="entry name" value="DUF4861"/>
</dbReference>
<dbReference type="InterPro" id="IPR011013">
    <property type="entry name" value="Gal_mutarotase_sf_dom"/>
</dbReference>
<dbReference type="GO" id="GO:0003824">
    <property type="term" value="F:catalytic activity"/>
    <property type="evidence" value="ECO:0007669"/>
    <property type="project" value="InterPro"/>
</dbReference>
<dbReference type="Pfam" id="PF16153">
    <property type="entry name" value="DUF4861"/>
    <property type="match status" value="1"/>
</dbReference>
<accession>A0A917I0V5</accession>
<dbReference type="Proteomes" id="UP000660862">
    <property type="component" value="Unassembled WGS sequence"/>
</dbReference>
<keyword evidence="2" id="KW-1185">Reference proteome</keyword>
<dbReference type="PROSITE" id="PS51257">
    <property type="entry name" value="PROKAR_LIPOPROTEIN"/>
    <property type="match status" value="1"/>
</dbReference>
<evidence type="ECO:0000313" key="2">
    <source>
        <dbReference type="Proteomes" id="UP000660862"/>
    </source>
</evidence>
<protein>
    <submittedName>
        <fullName evidence="1">DUF4861 domain-containing protein</fullName>
    </submittedName>
</protein>
<dbReference type="EMBL" id="BMER01000005">
    <property type="protein sequence ID" value="GGG98982.1"/>
    <property type="molecule type" value="Genomic_DNA"/>
</dbReference>
<dbReference type="GO" id="GO:0030246">
    <property type="term" value="F:carbohydrate binding"/>
    <property type="evidence" value="ECO:0007669"/>
    <property type="project" value="InterPro"/>
</dbReference>
<proteinExistence type="predicted"/>